<name>A0ABT2HU89_9MICO</name>
<sequence length="1188" mass="125738">MKLWPPKLSWPKRIRIPQAVLTGILLVIIIAPLTLAVIHPGFAGSRPKPEPAQIWAVNEAAGLVARVNTTIEEFDASIELPKGGSLIQDGLRTFVYDEEGGVLGRIDEPRAELMDRIHVPKDARITASSGTISILEPSTGKLWTIPADGRLEFDAHTMQPIAELGPGAQAVTTDKGYTVAYGPRQGMLIRQDGPGKSVSLTPVPFPDITDYELTTVGSRAVIFDHGENRLLIDGQREIALSVIAFHVQVPGPENKRVLIATADMVMQIELDEPQKPLFQRRGGNRTDPKPDDLSSGGNLPQGATADARGVSQPVRVGNCIYGAWGITASIASQCLGQEPRQLHIVDPLDGGALEISHNSSEVVVNNLANGRVYLPERNLRQITGWEGLVPPEPKGADAFQPDALAELIAGRTAQNHAPQLEDDVAGIRPGRTTIVRPLLNDTDSDADILSIEDIRGAVPPEFGEVKIIEHGRALQVTASERAEGSVQLGYIASDGRAGGVSMADLTLRAVDHDANRSPETPRRDELAVELGQSVSYNVLDSWVDPDGDPLKIVNASADAGTRVEMRADGQLTVTADGGKEEERPVRYEVSDGRRSAFGTLWLNVGAAGSLNPVATADRSEGRAGERIEAKVLENDESRSKDPLRLTAIRELDGGVGGASFDATTGTVSYEAQAPGSYYVEYTLAAGGKESLGIVRFDVRDPNDLSGELSPAQDVLFLEPGARASIDLTANDVAPGGGVVGVSELVRPDYAVAPDLSVELRDGAIARVSSRGALNEPVSVPYSAHDGRSDAWGELLIVPVSRSTSKDAPKASDDVVTVRAMSTVTVDVLANDESRRGRGVASELTLDQNLLASPEQGDAFVSGNTVRFVAPEKAGTYTASYGVTDIDGRQSRATVTFNVLAIGAENHAPEAPVRTVRVLEGTTSDILFPTTGGDPDGDFTRVTQISGIASAGVLTMEGPDRLRYAATPGATGVEEFKVTVEDSYGSSTTGSLRVVVMPRPVRENDPAVADDEVSVRPGQIATVHPLVNDASASGSSLALHRVDERNTAGAAVQVRDGGALTIQAPTDVSYFSIPYEVVDEDGRTARAFVHVTIDPSAPIAALEAPDVSVQAKSGQSEASVVDVRQQILDPSEGNPLEVALEGETEGISLAADGTIAVKPAQQYRVVRYTVRDPETGAQGSGLLYAVPAH</sequence>
<dbReference type="Proteomes" id="UP001525379">
    <property type="component" value="Unassembled WGS sequence"/>
</dbReference>
<dbReference type="Pfam" id="PF17963">
    <property type="entry name" value="Big_9"/>
    <property type="match status" value="5"/>
</dbReference>
<proteinExistence type="predicted"/>
<organism evidence="2 3">
    <name type="scientific">Pseudoclavibacter albus</name>
    <dbReference type="NCBI Taxonomy" id="272241"/>
    <lineage>
        <taxon>Bacteria</taxon>
        <taxon>Bacillati</taxon>
        <taxon>Actinomycetota</taxon>
        <taxon>Actinomycetes</taxon>
        <taxon>Micrococcales</taxon>
        <taxon>Microbacteriaceae</taxon>
        <taxon>Pseudoclavibacter</taxon>
    </lineage>
</organism>
<reference evidence="2 3" key="1">
    <citation type="submission" date="2022-04" db="EMBL/GenBank/DDBJ databases">
        <title>Human microbiome associated bacterial genomes.</title>
        <authorList>
            <person name="Sandstrom S."/>
            <person name="Salamzade R."/>
            <person name="Kalan L.R."/>
        </authorList>
    </citation>
    <scope>NUCLEOTIDE SEQUENCE [LARGE SCALE GENOMIC DNA]</scope>
    <source>
        <strain evidence="3">p3-SID1799</strain>
    </source>
</reference>
<keyword evidence="3" id="KW-1185">Reference proteome</keyword>
<gene>
    <name evidence="2" type="ORF">M3D15_00775</name>
</gene>
<dbReference type="EMBL" id="JALXSQ010000002">
    <property type="protein sequence ID" value="MCT2041883.1"/>
    <property type="molecule type" value="Genomic_DNA"/>
</dbReference>
<accession>A0ABT2HU89</accession>
<evidence type="ECO:0000313" key="3">
    <source>
        <dbReference type="Proteomes" id="UP001525379"/>
    </source>
</evidence>
<protein>
    <submittedName>
        <fullName evidence="2">Ig-like domain-containing protein</fullName>
    </submittedName>
</protein>
<evidence type="ECO:0000256" key="1">
    <source>
        <dbReference type="SAM" id="MobiDB-lite"/>
    </source>
</evidence>
<feature type="region of interest" description="Disordered" evidence="1">
    <location>
        <begin position="271"/>
        <end position="308"/>
    </location>
</feature>
<evidence type="ECO:0000313" key="2">
    <source>
        <dbReference type="EMBL" id="MCT2041883.1"/>
    </source>
</evidence>
<comment type="caution">
    <text evidence="2">The sequence shown here is derived from an EMBL/GenBank/DDBJ whole genome shotgun (WGS) entry which is preliminary data.</text>
</comment>
<dbReference type="RefSeq" id="WP_260103635.1">
    <property type="nucleotide sequence ID" value="NZ_JALXSQ010000002.1"/>
</dbReference>